<dbReference type="InterPro" id="IPR013783">
    <property type="entry name" value="Ig-like_fold"/>
</dbReference>
<name>A0ABM1EFN7_PRICU</name>
<keyword evidence="1" id="KW-0812">Transmembrane</keyword>
<feature type="domain" description="Fibronectin type-III" evidence="2">
    <location>
        <begin position="383"/>
        <end position="492"/>
    </location>
</feature>
<feature type="domain" description="Fibronectin type-III" evidence="2">
    <location>
        <begin position="88"/>
        <end position="190"/>
    </location>
</feature>
<feature type="transmembrane region" description="Helical" evidence="1">
    <location>
        <begin position="1245"/>
        <end position="1267"/>
    </location>
</feature>
<evidence type="ECO:0000259" key="2">
    <source>
        <dbReference type="PROSITE" id="PS50853"/>
    </source>
</evidence>
<accession>A0ABM1EFN7</accession>
<evidence type="ECO:0000256" key="1">
    <source>
        <dbReference type="SAM" id="Phobius"/>
    </source>
</evidence>
<organism evidence="3 4">
    <name type="scientific">Priapulus caudatus</name>
    <name type="common">Priapulid worm</name>
    <dbReference type="NCBI Taxonomy" id="37621"/>
    <lineage>
        <taxon>Eukaryota</taxon>
        <taxon>Metazoa</taxon>
        <taxon>Ecdysozoa</taxon>
        <taxon>Scalidophora</taxon>
        <taxon>Priapulida</taxon>
        <taxon>Priapulimorpha</taxon>
        <taxon>Priapulimorphida</taxon>
        <taxon>Priapulidae</taxon>
        <taxon>Priapulus</taxon>
    </lineage>
</organism>
<dbReference type="GeneID" id="106811802"/>
<feature type="domain" description="Fibronectin type-III" evidence="2">
    <location>
        <begin position="1046"/>
        <end position="1154"/>
    </location>
</feature>
<feature type="domain" description="Fibronectin type-III" evidence="2">
    <location>
        <begin position="191"/>
        <end position="291"/>
    </location>
</feature>
<dbReference type="Pfam" id="PF00041">
    <property type="entry name" value="fn3"/>
    <property type="match status" value="6"/>
</dbReference>
<keyword evidence="3" id="KW-1185">Reference proteome</keyword>
<dbReference type="InterPro" id="IPR003961">
    <property type="entry name" value="FN3_dom"/>
</dbReference>
<dbReference type="PANTHER" id="PTHR46957">
    <property type="entry name" value="CYTOKINE RECEPTOR"/>
    <property type="match status" value="1"/>
</dbReference>
<dbReference type="RefSeq" id="XP_014671008.1">
    <property type="nucleotide sequence ID" value="XM_014815522.1"/>
</dbReference>
<dbReference type="PANTHER" id="PTHR46957:SF7">
    <property type="entry name" value="USHERIN"/>
    <property type="match status" value="1"/>
</dbReference>
<protein>
    <submittedName>
        <fullName evidence="4">Usherin-like</fullName>
    </submittedName>
</protein>
<gene>
    <name evidence="4" type="primary">LOC106811802</name>
</gene>
<evidence type="ECO:0000313" key="4">
    <source>
        <dbReference type="RefSeq" id="XP_014671008.1"/>
    </source>
</evidence>
<evidence type="ECO:0000313" key="3">
    <source>
        <dbReference type="Proteomes" id="UP000695022"/>
    </source>
</evidence>
<sequence length="1340" mass="148222">MYVDTRLQSEEKYTYSITDEPNLDQYQVMLDSGQEDSRSIRVPKTGQATLRGLQPYTEYNMRIRACLRGVVNSCGVGPGVVVRTLEDVPEGMQAPVVVAKGPNTVDVAWKEPISPNGAIREYRVVRRRYEQTAELLVNIVPGNLRDLSFVNSGPDLEPYYEYEYRIIAINSKGQTSSPWVLVRMLAAPPTSQSAPRLYALSAYSIRASWRPPKKTNGVIERYRVDYQARWDDPTRFPSPTEQVSVDARTHSAQFSGLMPFVTYAVRIVAINHAGATPSEWVETRTLQAAPADVRGFRVEPVDTGEAAILRWALPGRPNGVVTEYRIYDREIATPIYQGSSQLFEYRRLQPHMFYDVQLEACTAVGCGKGQYQRIQTAETMPSDPIPPVFGFINSTAAEVRWRVPVKPNGVITKYEVYRRSMVDDREKRNVDSIPNAVLVYYTKDTLGVNEFSFVDTNLKAYTRYQYMVRAINSKGFVDSDWVEIRTEQAASEGLDPPIAQYLGTDPFSLRVSWGAPRKPSGVILSYQLQRNSSTPLSFLPTDDMAYTDIGLKAYTWYSYTVTVCTAGGCSTSAPTLMRTLETAPLHVVPPTITPVNSTTLRITWTQPQIANGEITRYELLVDGVSTYVGRDTHTLMRSLIPDHQYEFVLLACTNGGCSESLPAQGRPAEAAPRGIAPPMLIVMGSSSVQVSWTPPSLPNGNIGWYELRRNGELVYTGLALSYQDFGLTPGTRNAYSVTAYNTMGSVQSPEATTTTYASSPAGLQPPRLFPLGPSSVRVEWSPPAMPNGAIYNYTLLVGSDVVFAGMGYSFVVQGLESYTQHDYRVQACTPLGCTVSQPAKTRTMEAPPAGQSPPILQPQANQDGSHDGVLVTWDEPRRANGEVQYYELSRRRVERQPAEVKYSSTHLIYNGTMMTYLDKDPLLRPYSEYEYRVTAVNRAGSVASIWDMVRTYEAAPTRVSPPTFSQVTANLITVEVAPPQQPNGDITSYYLTINGTQEPASRAPIRTVGHGSPLHPHTIYVITATVCTAGGCSTSPPAHVRTAEAPPTGLLQPIVAEVTPTSAIMTWGSPAQPNGVITRYELKYRTDCPVSSQPQQLPCSLGDVVTAYSGEQMRLNVTGLAPYTNYLVQVHAYNGAGSMNSSAISLTTRHIGPEYVAKPTVVAKDRALVVDWSKSFLLNGRLDKYILYTNGYRTYSGFSEQTTVVRENYSKVTSDVSHGAGDGGGGVRTTATPKLVVASPFYKEIWFIIIIALIGMLIVFVVLACCLKNTGRKAPYMRERVPLPPKPLRQAKLWQDAYPCYDSALAYTMDSDAYSTVRSLRSHPYSITHKQHQIFPDTHL</sequence>
<keyword evidence="1" id="KW-1133">Transmembrane helix</keyword>
<dbReference type="InterPro" id="IPR050713">
    <property type="entry name" value="RTP_Phos/Ushers"/>
</dbReference>
<feature type="domain" description="Fibronectin type-III" evidence="2">
    <location>
        <begin position="674"/>
        <end position="761"/>
    </location>
</feature>
<dbReference type="PROSITE" id="PS50853">
    <property type="entry name" value="FN3"/>
    <property type="match status" value="11"/>
</dbReference>
<dbReference type="SMART" id="SM00060">
    <property type="entry name" value="FN3"/>
    <property type="match status" value="12"/>
</dbReference>
<dbReference type="InterPro" id="IPR036116">
    <property type="entry name" value="FN3_sf"/>
</dbReference>
<dbReference type="CDD" id="cd00063">
    <property type="entry name" value="FN3"/>
    <property type="match status" value="11"/>
</dbReference>
<feature type="domain" description="Fibronectin type-III" evidence="2">
    <location>
        <begin position="586"/>
        <end position="673"/>
    </location>
</feature>
<keyword evidence="1" id="KW-0472">Membrane</keyword>
<dbReference type="SUPFAM" id="SSF49265">
    <property type="entry name" value="Fibronectin type III"/>
    <property type="match status" value="7"/>
</dbReference>
<proteinExistence type="predicted"/>
<dbReference type="Proteomes" id="UP000695022">
    <property type="component" value="Unplaced"/>
</dbReference>
<feature type="domain" description="Fibronectin type-III" evidence="2">
    <location>
        <begin position="958"/>
        <end position="1045"/>
    </location>
</feature>
<feature type="domain" description="Fibronectin type-III" evidence="2">
    <location>
        <begin position="762"/>
        <end position="849"/>
    </location>
</feature>
<reference evidence="4" key="1">
    <citation type="submission" date="2025-08" db="UniProtKB">
        <authorList>
            <consortium name="RefSeq"/>
        </authorList>
    </citation>
    <scope>IDENTIFICATION</scope>
</reference>
<dbReference type="Gene3D" id="2.60.40.10">
    <property type="entry name" value="Immunoglobulins"/>
    <property type="match status" value="12"/>
</dbReference>
<feature type="domain" description="Fibronectin type-III" evidence="2">
    <location>
        <begin position="292"/>
        <end position="382"/>
    </location>
</feature>
<feature type="domain" description="Fibronectin type-III" evidence="2">
    <location>
        <begin position="854"/>
        <end position="954"/>
    </location>
</feature>
<feature type="domain" description="Fibronectin type-III" evidence="2">
    <location>
        <begin position="493"/>
        <end position="585"/>
    </location>
</feature>